<organism evidence="2">
    <name type="scientific">marine metagenome</name>
    <dbReference type="NCBI Taxonomy" id="408172"/>
    <lineage>
        <taxon>unclassified sequences</taxon>
        <taxon>metagenomes</taxon>
        <taxon>ecological metagenomes</taxon>
    </lineage>
</organism>
<evidence type="ECO:0000313" key="2">
    <source>
        <dbReference type="EMBL" id="SVA90425.1"/>
    </source>
</evidence>
<dbReference type="GO" id="GO:0006355">
    <property type="term" value="P:regulation of DNA-templated transcription"/>
    <property type="evidence" value="ECO:0007669"/>
    <property type="project" value="InterPro"/>
</dbReference>
<reference evidence="2" key="1">
    <citation type="submission" date="2018-05" db="EMBL/GenBank/DDBJ databases">
        <authorList>
            <person name="Lanie J.A."/>
            <person name="Ng W.-L."/>
            <person name="Kazmierczak K.M."/>
            <person name="Andrzejewski T.M."/>
            <person name="Davidsen T.M."/>
            <person name="Wayne K.J."/>
            <person name="Tettelin H."/>
            <person name="Glass J.I."/>
            <person name="Rusch D."/>
            <person name="Podicherti R."/>
            <person name="Tsui H.-C.T."/>
            <person name="Winkler M.E."/>
        </authorList>
    </citation>
    <scope>NUCLEOTIDE SEQUENCE</scope>
</reference>
<accession>A0A381ZMF1</accession>
<dbReference type="InterPro" id="IPR003173">
    <property type="entry name" value="PC4_C"/>
</dbReference>
<dbReference type="SUPFAM" id="SSF54447">
    <property type="entry name" value="ssDNA-binding transcriptional regulator domain"/>
    <property type="match status" value="1"/>
</dbReference>
<sequence length="97" mass="11503">MSINDDVYEKIILEQEDKEIQYRLVVSNFNDVEYVHIRKYYLDFEGEYKPTKEGVCIPFELNSLSNLFEGLVELLSLSESKSIIQEHFKDLLTDLYD</sequence>
<protein>
    <recommendedName>
        <fullName evidence="1">Transcriptional coactivator p15 (PC4) C-terminal domain-containing protein</fullName>
    </recommendedName>
</protein>
<dbReference type="GO" id="GO:0003677">
    <property type="term" value="F:DNA binding"/>
    <property type="evidence" value="ECO:0007669"/>
    <property type="project" value="InterPro"/>
</dbReference>
<feature type="domain" description="Transcriptional coactivator p15 (PC4) C-terminal" evidence="1">
    <location>
        <begin position="22"/>
        <end position="60"/>
    </location>
</feature>
<dbReference type="EMBL" id="UINC01021898">
    <property type="protein sequence ID" value="SVA90425.1"/>
    <property type="molecule type" value="Genomic_DNA"/>
</dbReference>
<name>A0A381ZMF1_9ZZZZ</name>
<dbReference type="Gene3D" id="2.30.31.10">
    <property type="entry name" value="Transcriptional Coactivator Pc4, Chain A"/>
    <property type="match status" value="1"/>
</dbReference>
<proteinExistence type="predicted"/>
<dbReference type="Pfam" id="PF02229">
    <property type="entry name" value="PC4"/>
    <property type="match status" value="1"/>
</dbReference>
<dbReference type="InterPro" id="IPR009044">
    <property type="entry name" value="ssDNA-bd_transcriptional_reg"/>
</dbReference>
<dbReference type="AlphaFoldDB" id="A0A381ZMF1"/>
<evidence type="ECO:0000259" key="1">
    <source>
        <dbReference type="Pfam" id="PF02229"/>
    </source>
</evidence>
<gene>
    <name evidence="2" type="ORF">METZ01_LOCUS143279</name>
</gene>